<evidence type="ECO:0000313" key="2">
    <source>
        <dbReference type="EMBL" id="MDQ0454058.1"/>
    </source>
</evidence>
<feature type="region of interest" description="Disordered" evidence="1">
    <location>
        <begin position="15"/>
        <end position="39"/>
    </location>
</feature>
<reference evidence="2 3" key="1">
    <citation type="submission" date="2023-07" db="EMBL/GenBank/DDBJ databases">
        <title>Genomic Encyclopedia of Type Strains, Phase IV (KMG-IV): sequencing the most valuable type-strain genomes for metagenomic binning, comparative biology and taxonomic classification.</title>
        <authorList>
            <person name="Goeker M."/>
        </authorList>
    </citation>
    <scope>NUCLEOTIDE SEQUENCE [LARGE SCALE GENOMIC DNA]</scope>
    <source>
        <strain evidence="2 3">DSM 100301</strain>
    </source>
</reference>
<sequence length="39" mass="4313">MRSTLQAMRVMRMRRSRQMDTGKGGTPLPDLTIPPAALA</sequence>
<proteinExistence type="predicted"/>
<evidence type="ECO:0000256" key="1">
    <source>
        <dbReference type="SAM" id="MobiDB-lite"/>
    </source>
</evidence>
<protein>
    <submittedName>
        <fullName evidence="2">Uncharacterized protein</fullName>
    </submittedName>
</protein>
<dbReference type="Proteomes" id="UP001235269">
    <property type="component" value="Unassembled WGS sequence"/>
</dbReference>
<name>A0ABU0I8X4_9HYPH</name>
<organism evidence="2 3">
    <name type="scientific">Rhizobium paknamense</name>
    <dbReference type="NCBI Taxonomy" id="1206817"/>
    <lineage>
        <taxon>Bacteria</taxon>
        <taxon>Pseudomonadati</taxon>
        <taxon>Pseudomonadota</taxon>
        <taxon>Alphaproteobacteria</taxon>
        <taxon>Hyphomicrobiales</taxon>
        <taxon>Rhizobiaceae</taxon>
        <taxon>Rhizobium/Agrobacterium group</taxon>
        <taxon>Rhizobium</taxon>
    </lineage>
</organism>
<keyword evidence="3" id="KW-1185">Reference proteome</keyword>
<comment type="caution">
    <text evidence="2">The sequence shown here is derived from an EMBL/GenBank/DDBJ whole genome shotgun (WGS) entry which is preliminary data.</text>
</comment>
<gene>
    <name evidence="2" type="ORF">QO005_000373</name>
</gene>
<evidence type="ECO:0000313" key="3">
    <source>
        <dbReference type="Proteomes" id="UP001235269"/>
    </source>
</evidence>
<dbReference type="EMBL" id="JAUSWH010000001">
    <property type="protein sequence ID" value="MDQ0454058.1"/>
    <property type="molecule type" value="Genomic_DNA"/>
</dbReference>
<accession>A0ABU0I8X4</accession>